<organism evidence="3 4">
    <name type="scientific">Nocardioides soli</name>
    <dbReference type="NCBI Taxonomy" id="1036020"/>
    <lineage>
        <taxon>Bacteria</taxon>
        <taxon>Bacillati</taxon>
        <taxon>Actinomycetota</taxon>
        <taxon>Actinomycetes</taxon>
        <taxon>Propionibacteriales</taxon>
        <taxon>Nocardioidaceae</taxon>
        <taxon>Nocardioides</taxon>
    </lineage>
</organism>
<dbReference type="InterPro" id="IPR036396">
    <property type="entry name" value="Cyt_P450_sf"/>
</dbReference>
<evidence type="ECO:0000313" key="4">
    <source>
        <dbReference type="Proteomes" id="UP000589626"/>
    </source>
</evidence>
<keyword evidence="2" id="KW-0503">Monooxygenase</keyword>
<dbReference type="InterPro" id="IPR017972">
    <property type="entry name" value="Cyt_P450_CS"/>
</dbReference>
<dbReference type="PRINTS" id="PR00359">
    <property type="entry name" value="BP450"/>
</dbReference>
<evidence type="ECO:0000313" key="3">
    <source>
        <dbReference type="EMBL" id="MBB3043168.1"/>
    </source>
</evidence>
<dbReference type="EMBL" id="JACHWR010000002">
    <property type="protein sequence ID" value="MBB3043168.1"/>
    <property type="molecule type" value="Genomic_DNA"/>
</dbReference>
<name>A0A7W4VX86_9ACTN</name>
<dbReference type="AlphaFoldDB" id="A0A7W4VX86"/>
<keyword evidence="2" id="KW-0479">Metal-binding</keyword>
<dbReference type="InterPro" id="IPR002397">
    <property type="entry name" value="Cyt_P450_B"/>
</dbReference>
<dbReference type="RefSeq" id="WP_183593053.1">
    <property type="nucleotide sequence ID" value="NZ_JACHWR010000002.1"/>
</dbReference>
<dbReference type="GO" id="GO:0004497">
    <property type="term" value="F:monooxygenase activity"/>
    <property type="evidence" value="ECO:0007669"/>
    <property type="project" value="UniProtKB-KW"/>
</dbReference>
<evidence type="ECO:0000256" key="2">
    <source>
        <dbReference type="RuleBase" id="RU000461"/>
    </source>
</evidence>
<protein>
    <submittedName>
        <fullName evidence="3">Cytochrome P450</fullName>
    </submittedName>
</protein>
<comment type="caution">
    <text evidence="3">The sequence shown here is derived from an EMBL/GenBank/DDBJ whole genome shotgun (WGS) entry which is preliminary data.</text>
</comment>
<dbReference type="GO" id="GO:0016705">
    <property type="term" value="F:oxidoreductase activity, acting on paired donors, with incorporation or reduction of molecular oxygen"/>
    <property type="evidence" value="ECO:0007669"/>
    <property type="project" value="InterPro"/>
</dbReference>
<keyword evidence="4" id="KW-1185">Reference proteome</keyword>
<proteinExistence type="inferred from homology"/>
<dbReference type="Proteomes" id="UP000589626">
    <property type="component" value="Unassembled WGS sequence"/>
</dbReference>
<keyword evidence="2" id="KW-0560">Oxidoreductase</keyword>
<dbReference type="SUPFAM" id="SSF48264">
    <property type="entry name" value="Cytochrome P450"/>
    <property type="match status" value="1"/>
</dbReference>
<dbReference type="PROSITE" id="PS00086">
    <property type="entry name" value="CYTOCHROME_P450"/>
    <property type="match status" value="1"/>
</dbReference>
<dbReference type="GO" id="GO:0020037">
    <property type="term" value="F:heme binding"/>
    <property type="evidence" value="ECO:0007669"/>
    <property type="project" value="InterPro"/>
</dbReference>
<keyword evidence="2" id="KW-0349">Heme</keyword>
<dbReference type="InterPro" id="IPR001128">
    <property type="entry name" value="Cyt_P450"/>
</dbReference>
<gene>
    <name evidence="3" type="ORF">FHU40_002986</name>
</gene>
<dbReference type="Pfam" id="PF00067">
    <property type="entry name" value="p450"/>
    <property type="match status" value="1"/>
</dbReference>
<accession>A0A7W4VX86</accession>
<comment type="similarity">
    <text evidence="1 2">Belongs to the cytochrome P450 family.</text>
</comment>
<keyword evidence="2" id="KW-0408">Iron</keyword>
<dbReference type="Gene3D" id="1.10.630.10">
    <property type="entry name" value="Cytochrome P450"/>
    <property type="match status" value="1"/>
</dbReference>
<reference evidence="3 4" key="1">
    <citation type="submission" date="2020-08" db="EMBL/GenBank/DDBJ databases">
        <title>Sequencing the genomes of 1000 actinobacteria strains.</title>
        <authorList>
            <person name="Klenk H.-P."/>
        </authorList>
    </citation>
    <scope>NUCLEOTIDE SEQUENCE [LARGE SCALE GENOMIC DNA]</scope>
    <source>
        <strain evidence="3 4">DSM 105498</strain>
    </source>
</reference>
<dbReference type="PANTHER" id="PTHR46696">
    <property type="entry name" value="P450, PUTATIVE (EUROFUNG)-RELATED"/>
    <property type="match status" value="1"/>
</dbReference>
<evidence type="ECO:0000256" key="1">
    <source>
        <dbReference type="ARBA" id="ARBA00010617"/>
    </source>
</evidence>
<sequence length="424" mass="47000">MSDQPRCPVVHFDHHSADHAKNHVANYRKLREETPVSWTDAHGGFWVLADYKAVFEASRDDEIFSSARHDEYGGPGLSVTIPKAPTAFHIPIELDPPDFRPYRKAVNKVTAPAAVENLDGVIKHYVTGFIDTIIEKGNADLAIVAAVPAAVTIDWLGLDPSEYKNYVDAMHTLVSAAPGTPEYVHAAEVAVPWVSRTVRDHIAYRRENPGTDATTHFINVDVDDRTMTDDEIYSILELVISGGVGTTASLVTQSLVWLYENPDQRQRLIDDPSMVDIAVEEFLRVFSPTQALARTILQDTDFQGCPVRSGDRALLSWASANRDAEQFESPDEVDITRWPNRHVAFGLGIHRCAGSHLGKAMAREMIRQVLARMGDYVVDMDRLVTYPDQGTNAGFHSIPVTFTPGERLLGDTPLFADHYTKIGA</sequence>
<dbReference type="GO" id="GO:0005506">
    <property type="term" value="F:iron ion binding"/>
    <property type="evidence" value="ECO:0007669"/>
    <property type="project" value="InterPro"/>
</dbReference>
<dbReference type="PANTHER" id="PTHR46696:SF6">
    <property type="entry name" value="P450, PUTATIVE (EUROFUNG)-RELATED"/>
    <property type="match status" value="1"/>
</dbReference>